<dbReference type="Proteomes" id="UP000515733">
    <property type="component" value="Chromosome"/>
</dbReference>
<proteinExistence type="predicted"/>
<reference evidence="1 2" key="1">
    <citation type="submission" date="2020-03" db="EMBL/GenBank/DDBJ databases">
        <authorList>
            <consortium name="Genoscope - CEA"/>
            <person name="William W."/>
        </authorList>
    </citation>
    <scope>NUCLEOTIDE SEQUENCE [LARGE SCALE GENOMIC DNA]</scope>
    <source>
        <strain evidence="2">DSM 16959</strain>
    </source>
</reference>
<sequence length="28" mass="2999">MTARPTKRLLIGCNVKVGFGHAVVLCLT</sequence>
<accession>A0A6S6YMH6</accession>
<evidence type="ECO:0000313" key="2">
    <source>
        <dbReference type="Proteomes" id="UP000515733"/>
    </source>
</evidence>
<evidence type="ECO:0000313" key="1">
    <source>
        <dbReference type="EMBL" id="CAB1368946.1"/>
    </source>
</evidence>
<name>A0A6S6YMH6_9PROT</name>
<dbReference type="AlphaFoldDB" id="A0A6S6YMH6"/>
<keyword evidence="2" id="KW-1185">Reference proteome</keyword>
<gene>
    <name evidence="1" type="ORF">DENOEST_1781</name>
</gene>
<dbReference type="EMBL" id="LR778301">
    <property type="protein sequence ID" value="CAB1368946.1"/>
    <property type="molecule type" value="Genomic_DNA"/>
</dbReference>
<dbReference type="KEGG" id="doe:DENOEST_1781"/>
<organism evidence="1 2">
    <name type="scientific">Denitratisoma oestradiolicum</name>
    <dbReference type="NCBI Taxonomy" id="311182"/>
    <lineage>
        <taxon>Bacteria</taxon>
        <taxon>Pseudomonadati</taxon>
        <taxon>Pseudomonadota</taxon>
        <taxon>Betaproteobacteria</taxon>
        <taxon>Nitrosomonadales</taxon>
        <taxon>Sterolibacteriaceae</taxon>
        <taxon>Denitratisoma</taxon>
    </lineage>
</organism>
<protein>
    <submittedName>
        <fullName evidence="1">Uncharacterized protein</fullName>
    </submittedName>
</protein>